<dbReference type="Proteomes" id="UP000534426">
    <property type="component" value="Unassembled WGS sequence"/>
</dbReference>
<keyword evidence="4" id="KW-1185">Reference proteome</keyword>
<evidence type="ECO:0000313" key="3">
    <source>
        <dbReference type="EMBL" id="NWJ05114.1"/>
    </source>
</evidence>
<dbReference type="GO" id="GO:0004518">
    <property type="term" value="F:nuclease activity"/>
    <property type="evidence" value="ECO:0007669"/>
    <property type="project" value="TreeGrafter"/>
</dbReference>
<evidence type="ECO:0000259" key="2">
    <source>
        <dbReference type="PROSITE" id="PS50304"/>
    </source>
</evidence>
<dbReference type="AlphaFoldDB" id="A0A7K4LK54"/>
<accession>A0A7K4LK54</accession>
<dbReference type="GO" id="GO:0003723">
    <property type="term" value="F:RNA binding"/>
    <property type="evidence" value="ECO:0007669"/>
    <property type="project" value="TreeGrafter"/>
</dbReference>
<dbReference type="PANTHER" id="PTHR12302">
    <property type="entry name" value="EBNA2 BINDING PROTEIN P100"/>
    <property type="match status" value="1"/>
</dbReference>
<dbReference type="SUPFAM" id="SSF63748">
    <property type="entry name" value="Tudor/PWWP/MBT"/>
    <property type="match status" value="1"/>
</dbReference>
<feature type="non-terminal residue" evidence="3">
    <location>
        <position position="1"/>
    </location>
</feature>
<sequence length="225" mass="25355">ARACRPQVEVEVESMDKAGNFIGWLHIDGVNLSVALVEQALSKVHFTAERSPYYKSLLSAEEAAKQKKEKVWSHYEEAPVEEVVPVLEEKERAANYKAVFVTEITDDLHFYVQDVETGAQLEKLMENMRGEIAGHPPVEGSYVPRRGDYCIAKFVDGEWYRARVEKVESSAKVHIFYIDYGNKETLPSSRLAALPPAFSTRVLPAQATEYKFAFIQVPQDVSRGG</sequence>
<evidence type="ECO:0000313" key="4">
    <source>
        <dbReference type="Proteomes" id="UP000534426"/>
    </source>
</evidence>
<dbReference type="GO" id="GO:0005829">
    <property type="term" value="C:cytosol"/>
    <property type="evidence" value="ECO:0007669"/>
    <property type="project" value="TreeGrafter"/>
</dbReference>
<name>A0A7K4LK54_9AVES</name>
<dbReference type="EMBL" id="VWPW01016791">
    <property type="protein sequence ID" value="NWJ05114.1"/>
    <property type="molecule type" value="Genomic_DNA"/>
</dbReference>
<protein>
    <recommendedName>
        <fullName evidence="1">Staphylococcal nuclease domain-containing protein 1</fullName>
    </recommendedName>
</protein>
<dbReference type="SUPFAM" id="SSF50199">
    <property type="entry name" value="Staphylococcal nuclease"/>
    <property type="match status" value="1"/>
</dbReference>
<feature type="non-terminal residue" evidence="3">
    <location>
        <position position="225"/>
    </location>
</feature>
<dbReference type="Pfam" id="PF00567">
    <property type="entry name" value="TUDOR"/>
    <property type="match status" value="1"/>
</dbReference>
<proteinExistence type="predicted"/>
<dbReference type="Pfam" id="PF00565">
    <property type="entry name" value="SNase"/>
    <property type="match status" value="1"/>
</dbReference>
<reference evidence="3 4" key="1">
    <citation type="submission" date="2019-09" db="EMBL/GenBank/DDBJ databases">
        <title>Bird 10,000 Genomes (B10K) Project - Family phase.</title>
        <authorList>
            <person name="Zhang G."/>
        </authorList>
    </citation>
    <scope>NUCLEOTIDE SEQUENCE [LARGE SCALE GENOMIC DNA]</scope>
    <source>
        <strain evidence="3">B10K-MSB-37135</strain>
        <tissue evidence="3">Heart</tissue>
    </source>
</reference>
<dbReference type="PROSITE" id="PS50304">
    <property type="entry name" value="TUDOR"/>
    <property type="match status" value="1"/>
</dbReference>
<gene>
    <name evidence="3" type="primary">Snd1</name>
    <name evidence="3" type="ORF">CRYUND_R14817</name>
</gene>
<comment type="caution">
    <text evidence="3">The sequence shown here is derived from an EMBL/GenBank/DDBJ whole genome shotgun (WGS) entry which is preliminary data.</text>
</comment>
<dbReference type="Gene3D" id="2.30.30.140">
    <property type="match status" value="1"/>
</dbReference>
<dbReference type="GO" id="GO:0006402">
    <property type="term" value="P:mRNA catabolic process"/>
    <property type="evidence" value="ECO:0007669"/>
    <property type="project" value="TreeGrafter"/>
</dbReference>
<feature type="domain" description="Tudor" evidence="2">
    <location>
        <begin position="143"/>
        <end position="201"/>
    </location>
</feature>
<evidence type="ECO:0000256" key="1">
    <source>
        <dbReference type="ARBA" id="ARBA00017230"/>
    </source>
</evidence>
<dbReference type="SMART" id="SM00333">
    <property type="entry name" value="TUDOR"/>
    <property type="match status" value="1"/>
</dbReference>
<organism evidence="3 4">
    <name type="scientific">Crypturellus undulatus</name>
    <dbReference type="NCBI Taxonomy" id="48396"/>
    <lineage>
        <taxon>Eukaryota</taxon>
        <taxon>Metazoa</taxon>
        <taxon>Chordata</taxon>
        <taxon>Craniata</taxon>
        <taxon>Vertebrata</taxon>
        <taxon>Euteleostomi</taxon>
        <taxon>Archelosauria</taxon>
        <taxon>Archosauria</taxon>
        <taxon>Dinosauria</taxon>
        <taxon>Saurischia</taxon>
        <taxon>Theropoda</taxon>
        <taxon>Coelurosauria</taxon>
        <taxon>Aves</taxon>
        <taxon>Palaeognathae</taxon>
        <taxon>Tinamiformes</taxon>
        <taxon>Tinamidae</taxon>
        <taxon>Crypturellus</taxon>
    </lineage>
</organism>
<dbReference type="FunFam" id="2.30.30.140:FF:000047">
    <property type="entry name" value="Staphylococcal nuclease domain-containing protein"/>
    <property type="match status" value="1"/>
</dbReference>
<dbReference type="InterPro" id="IPR047386">
    <property type="entry name" value="Tudor_TDRD11"/>
</dbReference>
<dbReference type="GO" id="GO:0005634">
    <property type="term" value="C:nucleus"/>
    <property type="evidence" value="ECO:0007669"/>
    <property type="project" value="TreeGrafter"/>
</dbReference>
<dbReference type="InterPro" id="IPR035437">
    <property type="entry name" value="SNase_OB-fold_sf"/>
</dbReference>
<dbReference type="PANTHER" id="PTHR12302:SF2">
    <property type="entry name" value="STAPHYLOCOCCAL NUCLEASE DOMAIN-CONTAINING PROTEIN 1"/>
    <property type="match status" value="1"/>
</dbReference>
<dbReference type="Gene3D" id="2.40.50.90">
    <property type="match status" value="2"/>
</dbReference>
<dbReference type="InterPro" id="IPR002999">
    <property type="entry name" value="Tudor"/>
</dbReference>
<dbReference type="InterPro" id="IPR016071">
    <property type="entry name" value="Staphylococal_nuclease_OB-fold"/>
</dbReference>
<dbReference type="CDD" id="cd20433">
    <property type="entry name" value="Tudor_TDRD11"/>
    <property type="match status" value="1"/>
</dbReference>